<dbReference type="RefSeq" id="WP_108938502.1">
    <property type="nucleotide sequence ID" value="NZ_BAAADH010000106.1"/>
</dbReference>
<protein>
    <submittedName>
        <fullName evidence="1">Uncharacterized protein</fullName>
    </submittedName>
</protein>
<name>A0ABQ4UCR9_9HYPH</name>
<gene>
    <name evidence="1" type="ORF">LNAOJCKE_1452</name>
</gene>
<evidence type="ECO:0000313" key="2">
    <source>
        <dbReference type="Proteomes" id="UP001055039"/>
    </source>
</evidence>
<keyword evidence="2" id="KW-1185">Reference proteome</keyword>
<accession>A0ABQ4UCR9</accession>
<sequence>MSELHKDASPAVARAIFEGLGPTERAEVEREAIEKGVEPIEIVRRSLDVLISETGQAAGKSQFIRRSGR</sequence>
<evidence type="ECO:0000313" key="1">
    <source>
        <dbReference type="EMBL" id="GJE64252.1"/>
    </source>
</evidence>
<dbReference type="EMBL" id="BPRC01000003">
    <property type="protein sequence ID" value="GJE64252.1"/>
    <property type="molecule type" value="Genomic_DNA"/>
</dbReference>
<comment type="caution">
    <text evidence="1">The sequence shown here is derived from an EMBL/GenBank/DDBJ whole genome shotgun (WGS) entry which is preliminary data.</text>
</comment>
<dbReference type="Proteomes" id="UP001055039">
    <property type="component" value="Unassembled WGS sequence"/>
</dbReference>
<proteinExistence type="predicted"/>
<organism evidence="1 2">
    <name type="scientific">Methylorubrum aminovorans</name>
    <dbReference type="NCBI Taxonomy" id="269069"/>
    <lineage>
        <taxon>Bacteria</taxon>
        <taxon>Pseudomonadati</taxon>
        <taxon>Pseudomonadota</taxon>
        <taxon>Alphaproteobacteria</taxon>
        <taxon>Hyphomicrobiales</taxon>
        <taxon>Methylobacteriaceae</taxon>
        <taxon>Methylorubrum</taxon>
    </lineage>
</organism>
<reference evidence="1" key="2">
    <citation type="submission" date="2021-08" db="EMBL/GenBank/DDBJ databases">
        <authorList>
            <person name="Tani A."/>
            <person name="Ola A."/>
            <person name="Ogura Y."/>
            <person name="Katsura K."/>
            <person name="Hayashi T."/>
        </authorList>
    </citation>
    <scope>NUCLEOTIDE SEQUENCE</scope>
    <source>
        <strain evidence="1">NBRC 15686</strain>
    </source>
</reference>
<reference evidence="1" key="1">
    <citation type="journal article" date="2021" name="Front. Microbiol.">
        <title>Comprehensive Comparative Genomics and Phenotyping of Methylobacterium Species.</title>
        <authorList>
            <person name="Alessa O."/>
            <person name="Ogura Y."/>
            <person name="Fujitani Y."/>
            <person name="Takami H."/>
            <person name="Hayashi T."/>
            <person name="Sahin N."/>
            <person name="Tani A."/>
        </authorList>
    </citation>
    <scope>NUCLEOTIDE SEQUENCE</scope>
    <source>
        <strain evidence="1">NBRC 15686</strain>
    </source>
</reference>